<protein>
    <submittedName>
        <fullName evidence="3">ELWxxDGT repeat protein</fullName>
    </submittedName>
</protein>
<dbReference type="PANTHER" id="PTHR38340:SF1">
    <property type="entry name" value="S-LAYER PROTEIN"/>
    <property type="match status" value="1"/>
</dbReference>
<dbReference type="GO" id="GO:0005509">
    <property type="term" value="F:calcium ion binding"/>
    <property type="evidence" value="ECO:0007669"/>
    <property type="project" value="InterPro"/>
</dbReference>
<organism evidence="3 4">
    <name type="scientific">Stella humosa</name>
    <dbReference type="NCBI Taxonomy" id="94"/>
    <lineage>
        <taxon>Bacteria</taxon>
        <taxon>Pseudomonadati</taxon>
        <taxon>Pseudomonadota</taxon>
        <taxon>Alphaproteobacteria</taxon>
        <taxon>Rhodospirillales</taxon>
        <taxon>Stellaceae</taxon>
        <taxon>Stella</taxon>
    </lineage>
</organism>
<keyword evidence="2" id="KW-0964">Secreted</keyword>
<gene>
    <name evidence="3" type="ORF">EDC65_4383</name>
</gene>
<comment type="caution">
    <text evidence="3">The sequence shown here is derived from an EMBL/GenBank/DDBJ whole genome shotgun (WGS) entry which is preliminary data.</text>
</comment>
<dbReference type="RefSeq" id="WP_123693534.1">
    <property type="nucleotide sequence ID" value="NZ_RJKX01000016.1"/>
</dbReference>
<proteinExistence type="predicted"/>
<evidence type="ECO:0000313" key="4">
    <source>
        <dbReference type="Proteomes" id="UP000278222"/>
    </source>
</evidence>
<dbReference type="InterPro" id="IPR030916">
    <property type="entry name" value="ELWxxDGT_rpt"/>
</dbReference>
<dbReference type="GO" id="GO:0005576">
    <property type="term" value="C:extracellular region"/>
    <property type="evidence" value="ECO:0007669"/>
    <property type="project" value="UniProtKB-SubCell"/>
</dbReference>
<dbReference type="EMBL" id="RJKX01000016">
    <property type="protein sequence ID" value="ROP83734.1"/>
    <property type="molecule type" value="Genomic_DNA"/>
</dbReference>
<dbReference type="Gene3D" id="2.150.10.10">
    <property type="entry name" value="Serralysin-like metalloprotease, C-terminal"/>
    <property type="match status" value="3"/>
</dbReference>
<dbReference type="PANTHER" id="PTHR38340">
    <property type="entry name" value="S-LAYER PROTEIN"/>
    <property type="match status" value="1"/>
</dbReference>
<dbReference type="SUPFAM" id="SSF51120">
    <property type="entry name" value="beta-Roll"/>
    <property type="match status" value="2"/>
</dbReference>
<dbReference type="NCBIfam" id="TIGR04534">
    <property type="entry name" value="ELWxxDGT_rpt"/>
    <property type="match status" value="2"/>
</dbReference>
<dbReference type="PRINTS" id="PR00313">
    <property type="entry name" value="CABNDNGRPT"/>
</dbReference>
<dbReference type="InterPro" id="IPR011049">
    <property type="entry name" value="Serralysin-like_metalloprot_C"/>
</dbReference>
<evidence type="ECO:0000313" key="3">
    <source>
        <dbReference type="EMBL" id="ROP83734.1"/>
    </source>
</evidence>
<comment type="subcellular location">
    <subcellularLocation>
        <location evidence="1">Secreted</location>
    </subcellularLocation>
</comment>
<name>A0A3N1KUS3_9PROT</name>
<dbReference type="Proteomes" id="UP000278222">
    <property type="component" value="Unassembled WGS sequence"/>
</dbReference>
<dbReference type="Pfam" id="PF00353">
    <property type="entry name" value="HemolysinCabind"/>
    <property type="match status" value="3"/>
</dbReference>
<dbReference type="OrthoDB" id="5242130at2"/>
<keyword evidence="4" id="KW-1185">Reference proteome</keyword>
<dbReference type="PROSITE" id="PS00330">
    <property type="entry name" value="HEMOLYSIN_CALCIUM"/>
    <property type="match status" value="2"/>
</dbReference>
<reference evidence="3 4" key="1">
    <citation type="submission" date="2018-11" db="EMBL/GenBank/DDBJ databases">
        <title>Genomic Encyclopedia of Type Strains, Phase IV (KMG-IV): sequencing the most valuable type-strain genomes for metagenomic binning, comparative biology and taxonomic classification.</title>
        <authorList>
            <person name="Goeker M."/>
        </authorList>
    </citation>
    <scope>NUCLEOTIDE SEQUENCE [LARGE SCALE GENOMIC DNA]</scope>
    <source>
        <strain evidence="3 4">DSM 5900</strain>
    </source>
</reference>
<evidence type="ECO:0000256" key="1">
    <source>
        <dbReference type="ARBA" id="ARBA00004613"/>
    </source>
</evidence>
<dbReference type="InterPro" id="IPR050557">
    <property type="entry name" value="RTX_toxin/Mannuronan_C5-epim"/>
</dbReference>
<accession>A0A3N1KUS3</accession>
<dbReference type="AlphaFoldDB" id="A0A3N1KUS3"/>
<sequence>MAELLLFTALTPTAGWELWASDGTAGGTSLLADIAPGSVSGDPYGLVADGDRAWFFAQSDDRFELWETDGTPAGTKVADSLAGTDGFGGDGLIAVGDTLYFTATDETHGAEPWVFRPGQGAAGMLVDLLPGPDGSSPTPVGRIGDDAVIAATAADGVRALWRIGDTVERLTAVGVDVAGAPGALLDGWLYFTATDADHGAELWRTDGTADGTALVADIIAGVTGSEPGPPAVLGEAILFAAGAPGDTELWRFDGTTVSRVADILPGAIGSEPAGFAVLDGIAYFSAADVRGREIWRSDGTADGTRLVADIKETGSSEPEDLVVLDGRLFFNADDGVHGRELWVSDGTPEGTGMLVDINPAGTGLPRGMVVIEAAAPAADTIPPDSWVQSGPPVDTDSTTATFVFSSDEEGVRFETALDGGQWQAAGASATFTGLAPGDHVLLVRAIDGAGNADPTPAIYPWSIGAPSPDTIPPDTVIQSGPPVTGDAGRDATFVFGSDEDQAAFEVSLDGGPYMTVLNPLVMRDLATGQHALLVRAVDPAGNVDPTPAAYSWTVGADSGGPGAVIRTGPAASSTAAVAIFDLEDAPAGRSFEGRLDGGTWQPAGDPVALFGLTAGPHRYEVRMVGAGADPTPAAWTWTIAPEPAVTDPGPAPVAGGKILVVEHFTDLLDPAIGDDVGWIQTRDSIRMPDGVANLTLLGADELNADGNDRANLMLGNAAANILLGQGGRDAIHGGAGGDFLAGGLGDDTILGDEDAEGASGDDTIWGGQGNDSILGGAGRDALNGDLGADTLLGGADADTLNGGAGDDRLDAGSGADLLRGGRGDDLLLGGAGADTLAGDLGSDTLWGGEGADQFLTMTAAADPGAVDVVADFTVGVDRLWIDAATGIIDEATFRARAHDGGEMTLLDLGQNGWIVLLGLRPDEIGLADLLIL</sequence>
<dbReference type="InterPro" id="IPR001343">
    <property type="entry name" value="Hemolysn_Ca-bd"/>
</dbReference>
<dbReference type="InterPro" id="IPR018511">
    <property type="entry name" value="Hemolysin-typ_Ca-bd_CS"/>
</dbReference>
<evidence type="ECO:0000256" key="2">
    <source>
        <dbReference type="ARBA" id="ARBA00022525"/>
    </source>
</evidence>